<dbReference type="GO" id="GO:0015628">
    <property type="term" value="P:protein secretion by the type II secretion system"/>
    <property type="evidence" value="ECO:0007669"/>
    <property type="project" value="TreeGrafter"/>
</dbReference>
<feature type="compositionally biased region" description="Low complexity" evidence="1">
    <location>
        <begin position="55"/>
        <end position="71"/>
    </location>
</feature>
<dbReference type="AlphaFoldDB" id="A0A1Y3XUD9"/>
<dbReference type="Pfam" id="PF12836">
    <property type="entry name" value="HHH_3"/>
    <property type="match status" value="1"/>
</dbReference>
<dbReference type="PANTHER" id="PTHR21180:SF32">
    <property type="entry name" value="ENDONUCLEASE_EXONUCLEASE_PHOSPHATASE FAMILY DOMAIN-CONTAINING PROTEIN 1"/>
    <property type="match status" value="1"/>
</dbReference>
<organism evidence="4 5">
    <name type="scientific">[Collinsella] massiliensis</name>
    <dbReference type="NCBI Taxonomy" id="1232426"/>
    <lineage>
        <taxon>Bacteria</taxon>
        <taxon>Bacillati</taxon>
        <taxon>Actinomycetota</taxon>
        <taxon>Coriobacteriia</taxon>
        <taxon>Coriobacteriales</taxon>
        <taxon>Coriobacteriaceae</taxon>
        <taxon>Enorma</taxon>
    </lineage>
</organism>
<dbReference type="RefSeq" id="WP_094335133.1">
    <property type="nucleotide sequence ID" value="NZ_NFIE01000005.1"/>
</dbReference>
<sequence length="240" mass="23968">MAQIERTERGGRIARRVRSLLAHGGAARAVLAVVLVAAVAMVWLGVAGGSGRSFEISSGSSDGAGAGLSESMGASGSDDEAGEREAETGDATAPERIVIDVGGAVARPGVVELESGARVVDAIEAAGGLADDADCSSLNQAQILQDGQKVYVPRAGEAVPAATGSGTDASAGAGDVGALVNINTASLEELDALPGVGPSTAQAIIDDREQNGPFVSIEDLMRVSGIGEKKYAKLEALICI</sequence>
<dbReference type="PANTHER" id="PTHR21180">
    <property type="entry name" value="ENDONUCLEASE/EXONUCLEASE/PHOSPHATASE FAMILY DOMAIN-CONTAINING PROTEIN 1"/>
    <property type="match status" value="1"/>
</dbReference>
<dbReference type="InterPro" id="IPR019554">
    <property type="entry name" value="Soluble_ligand-bd"/>
</dbReference>
<dbReference type="InterPro" id="IPR010994">
    <property type="entry name" value="RuvA_2-like"/>
</dbReference>
<dbReference type="InterPro" id="IPR004509">
    <property type="entry name" value="Competence_ComEA_HhH"/>
</dbReference>
<reference evidence="5" key="1">
    <citation type="submission" date="2017-04" db="EMBL/GenBank/DDBJ databases">
        <title>Function of individual gut microbiota members based on whole genome sequencing of pure cultures obtained from chicken caecum.</title>
        <authorList>
            <person name="Medvecky M."/>
            <person name="Cejkova D."/>
            <person name="Polansky O."/>
            <person name="Karasova D."/>
            <person name="Kubasova T."/>
            <person name="Cizek A."/>
            <person name="Rychlik I."/>
        </authorList>
    </citation>
    <scope>NUCLEOTIDE SEQUENCE [LARGE SCALE GENOMIC DNA]</scope>
    <source>
        <strain evidence="5">An5</strain>
    </source>
</reference>
<protein>
    <recommendedName>
        <fullName evidence="3">Helix-hairpin-helix DNA-binding motif class 1 domain-containing protein</fullName>
    </recommendedName>
</protein>
<dbReference type="Gene3D" id="3.10.560.10">
    <property type="entry name" value="Outer membrane lipoprotein wza domain like"/>
    <property type="match status" value="1"/>
</dbReference>
<dbReference type="GO" id="GO:0015627">
    <property type="term" value="C:type II protein secretion system complex"/>
    <property type="evidence" value="ECO:0007669"/>
    <property type="project" value="TreeGrafter"/>
</dbReference>
<evidence type="ECO:0000259" key="3">
    <source>
        <dbReference type="SMART" id="SM00278"/>
    </source>
</evidence>
<comment type="caution">
    <text evidence="4">The sequence shown here is derived from an EMBL/GenBank/DDBJ whole genome shotgun (WGS) entry which is preliminary data.</text>
</comment>
<dbReference type="SUPFAM" id="SSF47781">
    <property type="entry name" value="RuvA domain 2-like"/>
    <property type="match status" value="1"/>
</dbReference>
<dbReference type="GO" id="GO:0006281">
    <property type="term" value="P:DNA repair"/>
    <property type="evidence" value="ECO:0007669"/>
    <property type="project" value="InterPro"/>
</dbReference>
<evidence type="ECO:0000313" key="5">
    <source>
        <dbReference type="Proteomes" id="UP000195781"/>
    </source>
</evidence>
<evidence type="ECO:0000256" key="1">
    <source>
        <dbReference type="SAM" id="MobiDB-lite"/>
    </source>
</evidence>
<feature type="domain" description="Helix-hairpin-helix DNA-binding motif class 1" evidence="3">
    <location>
        <begin position="188"/>
        <end position="207"/>
    </location>
</feature>
<feature type="domain" description="Helix-hairpin-helix DNA-binding motif class 1" evidence="3">
    <location>
        <begin position="218"/>
        <end position="237"/>
    </location>
</feature>
<dbReference type="EMBL" id="NFIE01000005">
    <property type="protein sequence ID" value="OUN89206.1"/>
    <property type="molecule type" value="Genomic_DNA"/>
</dbReference>
<gene>
    <name evidence="4" type="ORF">B5G02_03055</name>
</gene>
<proteinExistence type="predicted"/>
<keyword evidence="2" id="KW-0472">Membrane</keyword>
<dbReference type="InterPro" id="IPR003583">
    <property type="entry name" value="Hlx-hairpin-Hlx_DNA-bd_motif"/>
</dbReference>
<dbReference type="Pfam" id="PF10531">
    <property type="entry name" value="SLBB"/>
    <property type="match status" value="1"/>
</dbReference>
<keyword evidence="2" id="KW-0812">Transmembrane</keyword>
<dbReference type="NCBIfam" id="TIGR00426">
    <property type="entry name" value="competence protein ComEA helix-hairpin-helix repeat region"/>
    <property type="match status" value="1"/>
</dbReference>
<feature type="transmembrane region" description="Helical" evidence="2">
    <location>
        <begin position="20"/>
        <end position="46"/>
    </location>
</feature>
<dbReference type="SMART" id="SM00278">
    <property type="entry name" value="HhH1"/>
    <property type="match status" value="2"/>
</dbReference>
<dbReference type="Proteomes" id="UP000195781">
    <property type="component" value="Unassembled WGS sequence"/>
</dbReference>
<keyword evidence="2" id="KW-1133">Transmembrane helix</keyword>
<name>A0A1Y3XUD9_9ACTN</name>
<keyword evidence="5" id="KW-1185">Reference proteome</keyword>
<dbReference type="OrthoDB" id="9758724at2"/>
<dbReference type="Gene3D" id="1.10.150.280">
    <property type="entry name" value="AF1531-like domain"/>
    <property type="match status" value="1"/>
</dbReference>
<accession>A0A1Y3XUD9</accession>
<evidence type="ECO:0000256" key="2">
    <source>
        <dbReference type="SAM" id="Phobius"/>
    </source>
</evidence>
<dbReference type="GO" id="GO:0003677">
    <property type="term" value="F:DNA binding"/>
    <property type="evidence" value="ECO:0007669"/>
    <property type="project" value="InterPro"/>
</dbReference>
<dbReference type="InterPro" id="IPR051675">
    <property type="entry name" value="Endo/Exo/Phosphatase_dom_1"/>
</dbReference>
<feature type="region of interest" description="Disordered" evidence="1">
    <location>
        <begin position="55"/>
        <end position="93"/>
    </location>
</feature>
<evidence type="ECO:0000313" key="4">
    <source>
        <dbReference type="EMBL" id="OUN89206.1"/>
    </source>
</evidence>